<feature type="domain" description="CRISPR type III-associated protein" evidence="2">
    <location>
        <begin position="12"/>
        <end position="183"/>
    </location>
</feature>
<evidence type="ECO:0000313" key="4">
    <source>
        <dbReference type="Proteomes" id="UP000033058"/>
    </source>
</evidence>
<name>A0A0E3PXD5_METMZ</name>
<gene>
    <name evidence="3" type="ORF">MSMAW_1301</name>
</gene>
<dbReference type="EMBL" id="CP009509">
    <property type="protein sequence ID" value="AKB40292.1"/>
    <property type="molecule type" value="Genomic_DNA"/>
</dbReference>
<dbReference type="GO" id="GO:0051607">
    <property type="term" value="P:defense response to virus"/>
    <property type="evidence" value="ECO:0007669"/>
    <property type="project" value="UniProtKB-KW"/>
</dbReference>
<dbReference type="PATRIC" id="fig|1434117.4.peg.1655"/>
<protein>
    <recommendedName>
        <fullName evidence="2">CRISPR type III-associated protein domain-containing protein</fullName>
    </recommendedName>
</protein>
<evidence type="ECO:0000256" key="1">
    <source>
        <dbReference type="ARBA" id="ARBA00023118"/>
    </source>
</evidence>
<sequence length="371" mass="41766">MPVTSVMGVVTVRFITPLLIDGANKYSVDSAGLTGKALRGSWRFWFRAVIGGMYKEIRSEELLFLESRIFGSADTKDSKGNKIGAKFRMIIDKENEIPDDSIKLGFNKPCRNCKGKGCYQCNFKGKSNNPATSQGYLENSSYRIQIIPRSTMSEMEVKVLFSIIWVWGNLGAVGKRERRGFGSPVICSNSKRNPFLFRLNEKTIELPLKETFEDTWKIEEHLRKGLNLMWNVCSLWVEENSFVHNEKLSASICGANNPVNSPFFLLRSCGQIFIGNAGFIDRNDAIAKFHGDSECNGLGWAKGTHRMASPVLIRFHKINTENIEKLVPAVSWCQQKKVERQDTNGCALSYLKNMQINGESIFVYNLNGGTL</sequence>
<dbReference type="InterPro" id="IPR005537">
    <property type="entry name" value="RAMP_III_fam"/>
</dbReference>
<dbReference type="Proteomes" id="UP000033058">
    <property type="component" value="Chromosome"/>
</dbReference>
<proteinExistence type="predicted"/>
<dbReference type="InterPro" id="IPR007522">
    <property type="entry name" value="CRISPR-assoc_prot_TM1795"/>
</dbReference>
<keyword evidence="1" id="KW-0051">Antiviral defense</keyword>
<evidence type="ECO:0000259" key="2">
    <source>
        <dbReference type="Pfam" id="PF03787"/>
    </source>
</evidence>
<organism evidence="3 4">
    <name type="scientific">Methanosarcina mazei WWM610</name>
    <dbReference type="NCBI Taxonomy" id="1434117"/>
    <lineage>
        <taxon>Archaea</taxon>
        <taxon>Methanobacteriati</taxon>
        <taxon>Methanobacteriota</taxon>
        <taxon>Stenosarchaea group</taxon>
        <taxon>Methanomicrobia</taxon>
        <taxon>Methanosarcinales</taxon>
        <taxon>Methanosarcinaceae</taxon>
        <taxon>Methanosarcina</taxon>
    </lineage>
</organism>
<dbReference type="HOGENOM" id="CLU_745173_0_0_2"/>
<dbReference type="Pfam" id="PF03787">
    <property type="entry name" value="RAMPs"/>
    <property type="match status" value="1"/>
</dbReference>
<dbReference type="AlphaFoldDB" id="A0A0E3PXD5"/>
<dbReference type="NCBIfam" id="TIGR01894">
    <property type="entry name" value="cas_TM1795_cmr1"/>
    <property type="match status" value="1"/>
</dbReference>
<reference evidence="3 4" key="1">
    <citation type="submission" date="2014-07" db="EMBL/GenBank/DDBJ databases">
        <title>Methanogenic archaea and the global carbon cycle.</title>
        <authorList>
            <person name="Henriksen J.R."/>
            <person name="Luke J."/>
            <person name="Reinhart S."/>
            <person name="Benedict M.N."/>
            <person name="Youngblut N.D."/>
            <person name="Metcalf M.E."/>
            <person name="Whitaker R.J."/>
            <person name="Metcalf W.W."/>
        </authorList>
    </citation>
    <scope>NUCLEOTIDE SEQUENCE [LARGE SCALE GENOMIC DNA]</scope>
    <source>
        <strain evidence="3 4">WWM610</strain>
    </source>
</reference>
<accession>A0A0E3PXD5</accession>
<evidence type="ECO:0000313" key="3">
    <source>
        <dbReference type="EMBL" id="AKB40292.1"/>
    </source>
</evidence>